<name>A0ABU7EIJ1_9TELE</name>
<protein>
    <submittedName>
        <fullName evidence="1">Uncharacterized protein</fullName>
    </submittedName>
</protein>
<evidence type="ECO:0000313" key="2">
    <source>
        <dbReference type="Proteomes" id="UP001352852"/>
    </source>
</evidence>
<proteinExistence type="predicted"/>
<sequence>MPVVSEVHRSFKQQRHHDATTPVLHSWDGFLMLTSFLLFPPNVPKVTISKPVSFNLIRPQGMSPKAKPFVPEWICKLCCQRAGFTVDNDSLLPALLPAVAEPTSGSDW</sequence>
<dbReference type="Proteomes" id="UP001352852">
    <property type="component" value="Unassembled WGS sequence"/>
</dbReference>
<comment type="caution">
    <text evidence="1">The sequence shown here is derived from an EMBL/GenBank/DDBJ whole genome shotgun (WGS) entry which is preliminary data.</text>
</comment>
<gene>
    <name evidence="1" type="ORF">CHARACLAT_012742</name>
</gene>
<dbReference type="EMBL" id="JAHUTJ010058269">
    <property type="protein sequence ID" value="MED6287072.1"/>
    <property type="molecule type" value="Genomic_DNA"/>
</dbReference>
<evidence type="ECO:0000313" key="1">
    <source>
        <dbReference type="EMBL" id="MED6287072.1"/>
    </source>
</evidence>
<accession>A0ABU7EIJ1</accession>
<reference evidence="1 2" key="1">
    <citation type="submission" date="2021-06" db="EMBL/GenBank/DDBJ databases">
        <authorList>
            <person name="Palmer J.M."/>
        </authorList>
    </citation>
    <scope>NUCLEOTIDE SEQUENCE [LARGE SCALE GENOMIC DNA]</scope>
    <source>
        <strain evidence="1 2">CL_MEX2019</strain>
        <tissue evidence="1">Muscle</tissue>
    </source>
</reference>
<keyword evidence="2" id="KW-1185">Reference proteome</keyword>
<organism evidence="1 2">
    <name type="scientific">Characodon lateralis</name>
    <dbReference type="NCBI Taxonomy" id="208331"/>
    <lineage>
        <taxon>Eukaryota</taxon>
        <taxon>Metazoa</taxon>
        <taxon>Chordata</taxon>
        <taxon>Craniata</taxon>
        <taxon>Vertebrata</taxon>
        <taxon>Euteleostomi</taxon>
        <taxon>Actinopterygii</taxon>
        <taxon>Neopterygii</taxon>
        <taxon>Teleostei</taxon>
        <taxon>Neoteleostei</taxon>
        <taxon>Acanthomorphata</taxon>
        <taxon>Ovalentaria</taxon>
        <taxon>Atherinomorphae</taxon>
        <taxon>Cyprinodontiformes</taxon>
        <taxon>Goodeidae</taxon>
        <taxon>Characodon</taxon>
    </lineage>
</organism>